<dbReference type="Proteomes" id="UP001200110">
    <property type="component" value="Unassembled WGS sequence"/>
</dbReference>
<dbReference type="RefSeq" id="WP_236996418.1">
    <property type="nucleotide sequence ID" value="NZ_JAKKOR010000001.1"/>
</dbReference>
<keyword evidence="2" id="KW-1185">Reference proteome</keyword>
<dbReference type="EMBL" id="JAKKOR010000001">
    <property type="protein sequence ID" value="MCF8587197.1"/>
    <property type="molecule type" value="Genomic_DNA"/>
</dbReference>
<accession>A0ABS9INU0</accession>
<name>A0ABS9INU0_9ACTN</name>
<gene>
    <name evidence="1" type="ORF">L5G33_01790</name>
</gene>
<reference evidence="1 2" key="1">
    <citation type="submission" date="2022-01" db="EMBL/GenBank/DDBJ databases">
        <authorList>
            <person name="Huang Y."/>
        </authorList>
    </citation>
    <scope>NUCLEOTIDE SEQUENCE [LARGE SCALE GENOMIC DNA]</scope>
    <source>
        <strain evidence="1 2">HY366</strain>
    </source>
</reference>
<organism evidence="1 2">
    <name type="scientific">Gordonia liuliyuniae</name>
    <dbReference type="NCBI Taxonomy" id="2911517"/>
    <lineage>
        <taxon>Bacteria</taxon>
        <taxon>Bacillati</taxon>
        <taxon>Actinomycetota</taxon>
        <taxon>Actinomycetes</taxon>
        <taxon>Mycobacteriales</taxon>
        <taxon>Gordoniaceae</taxon>
        <taxon>Gordonia</taxon>
    </lineage>
</organism>
<sequence>MMFDIDENMPGALIGRFGAYAVTREFAEELRQSGFTGFSFGEASIGISDLVPADNAIKRPEVELITPTGVEMVDDLALDRRKRLVASERMFRLLSEWDSFVLEGSTMLDQPGQ</sequence>
<protein>
    <submittedName>
        <fullName evidence="1">Uncharacterized protein</fullName>
    </submittedName>
</protein>
<evidence type="ECO:0000313" key="1">
    <source>
        <dbReference type="EMBL" id="MCF8587197.1"/>
    </source>
</evidence>
<evidence type="ECO:0000313" key="2">
    <source>
        <dbReference type="Proteomes" id="UP001200110"/>
    </source>
</evidence>
<proteinExistence type="predicted"/>
<comment type="caution">
    <text evidence="1">The sequence shown here is derived from an EMBL/GenBank/DDBJ whole genome shotgun (WGS) entry which is preliminary data.</text>
</comment>